<sequence>MRTIYIQIFCSFILLLAACRKDDSPAPLPGGSISFQLPADKDTVQIPVSILKDSAMVVGLKAALSGHTSSSDHWVSFAVDTARITAYRAEYGDAMVMPKTSWLFYKPTTRIAAGSPVSEDAELNIGLQTNLMEYSTYVLPVVIQSVDGNPDGIATSRVVYLVFKTGKPLVISKTGWTIDGVSSVFNAFAAANVLDNNNLTTYWASNITQQMPQWISINFNRDITFTAVNYYLPPLLSYPTLGGYPTSIRIETSMDGVSWTDKGVFEGNVADNMQTIDTGETTARYLRFTSLASVKYASMYDAIFISGISLVP</sequence>
<name>A0A512RQU1_9BACT</name>
<feature type="domain" description="F5/8 type C" evidence="1">
    <location>
        <begin position="156"/>
        <end position="307"/>
    </location>
</feature>
<organism evidence="2 3">
    <name type="scientific">Chitinophaga cymbidii</name>
    <dbReference type="NCBI Taxonomy" id="1096750"/>
    <lineage>
        <taxon>Bacteria</taxon>
        <taxon>Pseudomonadati</taxon>
        <taxon>Bacteroidota</taxon>
        <taxon>Chitinophagia</taxon>
        <taxon>Chitinophagales</taxon>
        <taxon>Chitinophagaceae</taxon>
        <taxon>Chitinophaga</taxon>
    </lineage>
</organism>
<accession>A0A512RQU1</accession>
<dbReference type="RefSeq" id="WP_222614464.1">
    <property type="nucleotide sequence ID" value="NZ_BKAU01000005.1"/>
</dbReference>
<dbReference type="PROSITE" id="PS50022">
    <property type="entry name" value="FA58C_3"/>
    <property type="match status" value="1"/>
</dbReference>
<dbReference type="PROSITE" id="PS51257">
    <property type="entry name" value="PROKAR_LIPOPROTEIN"/>
    <property type="match status" value="1"/>
</dbReference>
<proteinExistence type="predicted"/>
<dbReference type="Proteomes" id="UP000321436">
    <property type="component" value="Unassembled WGS sequence"/>
</dbReference>
<reference evidence="2 3" key="1">
    <citation type="submission" date="2019-07" db="EMBL/GenBank/DDBJ databases">
        <title>Whole genome shotgun sequence of Chitinophaga cymbidii NBRC 109752.</title>
        <authorList>
            <person name="Hosoyama A."/>
            <person name="Uohara A."/>
            <person name="Ohji S."/>
            <person name="Ichikawa N."/>
        </authorList>
    </citation>
    <scope>NUCLEOTIDE SEQUENCE [LARGE SCALE GENOMIC DNA]</scope>
    <source>
        <strain evidence="2 3">NBRC 109752</strain>
    </source>
</reference>
<gene>
    <name evidence="2" type="ORF">CCY01nite_43310</name>
</gene>
<dbReference type="InterPro" id="IPR008979">
    <property type="entry name" value="Galactose-bd-like_sf"/>
</dbReference>
<protein>
    <recommendedName>
        <fullName evidence="1">F5/8 type C domain-containing protein</fullName>
    </recommendedName>
</protein>
<dbReference type="EMBL" id="BKAU01000005">
    <property type="protein sequence ID" value="GEP98071.1"/>
    <property type="molecule type" value="Genomic_DNA"/>
</dbReference>
<dbReference type="InterPro" id="IPR013728">
    <property type="entry name" value="BT_3987-like_N"/>
</dbReference>
<dbReference type="Gene3D" id="2.60.40.1740">
    <property type="entry name" value="hypothetical protein (bacova_03559)"/>
    <property type="match status" value="1"/>
</dbReference>
<dbReference type="InterPro" id="IPR000421">
    <property type="entry name" value="FA58C"/>
</dbReference>
<dbReference type="Pfam" id="PF08522">
    <property type="entry name" value="BT_3987-like_N"/>
    <property type="match status" value="1"/>
</dbReference>
<dbReference type="Pfam" id="PF00754">
    <property type="entry name" value="F5_F8_type_C"/>
    <property type="match status" value="1"/>
</dbReference>
<comment type="caution">
    <text evidence="2">The sequence shown here is derived from an EMBL/GenBank/DDBJ whole genome shotgun (WGS) entry which is preliminary data.</text>
</comment>
<dbReference type="AlphaFoldDB" id="A0A512RQU1"/>
<keyword evidence="3" id="KW-1185">Reference proteome</keyword>
<evidence type="ECO:0000259" key="1">
    <source>
        <dbReference type="PROSITE" id="PS50022"/>
    </source>
</evidence>
<evidence type="ECO:0000313" key="3">
    <source>
        <dbReference type="Proteomes" id="UP000321436"/>
    </source>
</evidence>
<evidence type="ECO:0000313" key="2">
    <source>
        <dbReference type="EMBL" id="GEP98071.1"/>
    </source>
</evidence>
<dbReference type="Gene3D" id="2.60.120.260">
    <property type="entry name" value="Galactose-binding domain-like"/>
    <property type="match status" value="1"/>
</dbReference>
<dbReference type="SUPFAM" id="SSF49785">
    <property type="entry name" value="Galactose-binding domain-like"/>
    <property type="match status" value="1"/>
</dbReference>